<keyword evidence="4" id="KW-0158">Chromosome</keyword>
<dbReference type="PANTHER" id="PTHR24350">
    <property type="entry name" value="SERINE/THREONINE-PROTEIN KINASE IAL-RELATED"/>
    <property type="match status" value="1"/>
</dbReference>
<feature type="region of interest" description="Disordered" evidence="21">
    <location>
        <begin position="21"/>
        <end position="76"/>
    </location>
</feature>
<evidence type="ECO:0000256" key="13">
    <source>
        <dbReference type="ARBA" id="ARBA00047899"/>
    </source>
</evidence>
<evidence type="ECO:0000256" key="6">
    <source>
        <dbReference type="ARBA" id="ARBA00022679"/>
    </source>
</evidence>
<evidence type="ECO:0000256" key="4">
    <source>
        <dbReference type="ARBA" id="ARBA00022454"/>
    </source>
</evidence>
<keyword evidence="10" id="KW-0995">Kinetochore</keyword>
<evidence type="ECO:0000256" key="11">
    <source>
        <dbReference type="ARBA" id="ARBA00022840"/>
    </source>
</evidence>
<feature type="compositionally biased region" description="Polar residues" evidence="21">
    <location>
        <begin position="32"/>
        <end position="47"/>
    </location>
</feature>
<feature type="compositionally biased region" description="Low complexity" evidence="21">
    <location>
        <begin position="22"/>
        <end position="31"/>
    </location>
</feature>
<dbReference type="HOGENOM" id="CLU_000288_63_6_1"/>
<comment type="subcellular location">
    <subcellularLocation>
        <location evidence="1">Chromosome</location>
        <location evidence="1">Centromere</location>
        <location evidence="1">Kinetochore</location>
    </subcellularLocation>
</comment>
<feature type="domain" description="Protein kinase" evidence="22">
    <location>
        <begin position="118"/>
        <end position="369"/>
    </location>
</feature>
<dbReference type="GO" id="GO:0000819">
    <property type="term" value="P:sister chromatid segregation"/>
    <property type="evidence" value="ECO:0007669"/>
    <property type="project" value="UniProtKB-ARBA"/>
</dbReference>
<feature type="binding site" evidence="16">
    <location>
        <position position="128"/>
    </location>
    <ligand>
        <name>ATP</name>
        <dbReference type="ChEBI" id="CHEBI:30616"/>
    </ligand>
</feature>
<dbReference type="EC" id="2.7.11.1" evidence="2 20"/>
<dbReference type="SUPFAM" id="SSF56112">
    <property type="entry name" value="Protein kinase-like (PK-like)"/>
    <property type="match status" value="1"/>
</dbReference>
<feature type="binding site" evidence="16">
    <location>
        <begin position="245"/>
        <end position="246"/>
    </location>
    <ligand>
        <name>ATP</name>
        <dbReference type="ChEBI" id="CHEBI:30616"/>
    </ligand>
</feature>
<dbReference type="GO" id="GO:0032133">
    <property type="term" value="C:chromosome passenger complex"/>
    <property type="evidence" value="ECO:0007669"/>
    <property type="project" value="UniProtKB-ARBA"/>
</dbReference>
<evidence type="ECO:0000256" key="21">
    <source>
        <dbReference type="SAM" id="MobiDB-lite"/>
    </source>
</evidence>
<feature type="binding site" evidence="16 18">
    <location>
        <position position="147"/>
    </location>
    <ligand>
        <name>ATP</name>
        <dbReference type="ChEBI" id="CHEBI:30616"/>
    </ligand>
</feature>
<dbReference type="PROSITE" id="PS00107">
    <property type="entry name" value="PROTEIN_KINASE_ATP"/>
    <property type="match status" value="1"/>
</dbReference>
<keyword evidence="8 20" id="KW-0418">Kinase</keyword>
<comment type="catalytic activity">
    <reaction evidence="14 20">
        <text>L-seryl-[protein] + ATP = O-phospho-L-seryl-[protein] + ADP + H(+)</text>
        <dbReference type="Rhea" id="RHEA:17989"/>
        <dbReference type="Rhea" id="RHEA-COMP:9863"/>
        <dbReference type="Rhea" id="RHEA-COMP:11604"/>
        <dbReference type="ChEBI" id="CHEBI:15378"/>
        <dbReference type="ChEBI" id="CHEBI:29999"/>
        <dbReference type="ChEBI" id="CHEBI:30616"/>
        <dbReference type="ChEBI" id="CHEBI:83421"/>
        <dbReference type="ChEBI" id="CHEBI:456216"/>
        <dbReference type="EC" id="2.7.11.1"/>
    </reaction>
</comment>
<evidence type="ECO:0000256" key="10">
    <source>
        <dbReference type="ARBA" id="ARBA00022838"/>
    </source>
</evidence>
<dbReference type="OMA" id="ESRFPEW"/>
<dbReference type="InterPro" id="IPR008271">
    <property type="entry name" value="Ser/Thr_kinase_AS"/>
</dbReference>
<evidence type="ECO:0000256" key="14">
    <source>
        <dbReference type="ARBA" id="ARBA00048679"/>
    </source>
</evidence>
<dbReference type="GO" id="GO:0044779">
    <property type="term" value="P:meiotic spindle checkpoint signaling"/>
    <property type="evidence" value="ECO:0007669"/>
    <property type="project" value="UniProtKB-ARBA"/>
</dbReference>
<dbReference type="InterPro" id="IPR011009">
    <property type="entry name" value="Kinase-like_dom_sf"/>
</dbReference>
<evidence type="ECO:0000256" key="9">
    <source>
        <dbReference type="ARBA" id="ARBA00022829"/>
    </source>
</evidence>
<evidence type="ECO:0000256" key="7">
    <source>
        <dbReference type="ARBA" id="ARBA00022741"/>
    </source>
</evidence>
<keyword evidence="12" id="KW-0137">Centromere</keyword>
<evidence type="ECO:0000256" key="8">
    <source>
        <dbReference type="ARBA" id="ARBA00022777"/>
    </source>
</evidence>
<dbReference type="GO" id="GO:0008608">
    <property type="term" value="P:attachment of spindle microtubules to kinetochore"/>
    <property type="evidence" value="ECO:0007669"/>
    <property type="project" value="UniProtKB-ARBA"/>
</dbReference>
<reference evidence="23 24" key="1">
    <citation type="journal article" date="2007" name="Proc. Natl. Acad. Sci. U.S.A.">
        <title>Independent sorting-out of thousands of duplicated gene pairs in two yeast species descended from a whole-genome duplication.</title>
        <authorList>
            <person name="Scannell D.R."/>
            <person name="Frank A.C."/>
            <person name="Conant G.C."/>
            <person name="Byrne K.P."/>
            <person name="Woolfit M."/>
            <person name="Wolfe K.H."/>
        </authorList>
    </citation>
    <scope>NUCLEOTIDE SEQUENCE [LARGE SCALE GENOMIC DNA]</scope>
    <source>
        <strain evidence="24">ATCC 22028 / DSM 70294 / BCRC 21397 / CBS 2163 / NBRC 10782 / NRRL Y-8283 / UCD 57-17</strain>
    </source>
</reference>
<keyword evidence="9" id="KW-0159">Chromosome partition</keyword>
<dbReference type="InterPro" id="IPR000719">
    <property type="entry name" value="Prot_kinase_dom"/>
</dbReference>
<dbReference type="Pfam" id="PF00069">
    <property type="entry name" value="Pkinase"/>
    <property type="match status" value="1"/>
</dbReference>
<evidence type="ECO:0000256" key="16">
    <source>
        <dbReference type="PIRSR" id="PIRSR630616-2"/>
    </source>
</evidence>
<dbReference type="GeneID" id="5545222"/>
<dbReference type="InParanoid" id="A7TL28"/>
<dbReference type="GO" id="GO:0032465">
    <property type="term" value="P:regulation of cytokinesis"/>
    <property type="evidence" value="ECO:0007669"/>
    <property type="project" value="UniProtKB-ARBA"/>
</dbReference>
<organism evidence="24">
    <name type="scientific">Vanderwaltozyma polyspora (strain ATCC 22028 / DSM 70294 / BCRC 21397 / CBS 2163 / NBRC 10782 / NRRL Y-8283 / UCD 57-17)</name>
    <name type="common">Kluyveromyces polysporus</name>
    <dbReference type="NCBI Taxonomy" id="436907"/>
    <lineage>
        <taxon>Eukaryota</taxon>
        <taxon>Fungi</taxon>
        <taxon>Dikarya</taxon>
        <taxon>Ascomycota</taxon>
        <taxon>Saccharomycotina</taxon>
        <taxon>Saccharomycetes</taxon>
        <taxon>Saccharomycetales</taxon>
        <taxon>Saccharomycetaceae</taxon>
        <taxon>Vanderwaltozyma</taxon>
    </lineage>
</organism>
<evidence type="ECO:0000256" key="18">
    <source>
        <dbReference type="PROSITE-ProRule" id="PRU10141"/>
    </source>
</evidence>
<dbReference type="OrthoDB" id="377346at2759"/>
<name>A7TL28_VANPO</name>
<evidence type="ECO:0000256" key="12">
    <source>
        <dbReference type="ARBA" id="ARBA00023328"/>
    </source>
</evidence>
<dbReference type="InterPro" id="IPR030616">
    <property type="entry name" value="Aur-like"/>
</dbReference>
<sequence length="376" mass="43189">MMDSNRRQSLKQRNLLLSMRLNNNNNNNNNNTTKVKNISGVKNNSNGKVWRLSYSPRGKNNHHSHGTSSKIPSPVRNSANATTIATTTVATTGSIPASSTSSQIKGRFPMVDLKLNDFEIGRKLGKGKFGKVYCVRHKPSGLICALKVMNKMEIVNFNVQKQFKREIDIQYHLNHKNLTKLYAFFHDSKNVYLVMEYLIGGELYKLLKKNGPMNDITASNYVYQMTDALNYMHKRKIIHRDLKPENILIGFNNQIKLTDFGWSIYNPNNQKRKTLCGTIDYLSPELISSREYDENVDVWALGILTYELVVGAPPFEEDTKEQTYKRIAKSDLKFPPNVSSEARDLITNLLKVVPSERFNLQQVMNHPWIEKNKPFW</sequence>
<dbReference type="FunCoup" id="A7TL28">
    <property type="interactions" value="1151"/>
</dbReference>
<dbReference type="GO" id="GO:0090266">
    <property type="term" value="P:regulation of mitotic cell cycle spindle assembly checkpoint"/>
    <property type="evidence" value="ECO:0007669"/>
    <property type="project" value="UniProtKB-ARBA"/>
</dbReference>
<evidence type="ECO:0000313" key="23">
    <source>
        <dbReference type="EMBL" id="EDO16991.1"/>
    </source>
</evidence>
<keyword evidence="11 16" id="KW-0067">ATP-binding</keyword>
<keyword evidence="5 19" id="KW-0723">Serine/threonine-protein kinase</keyword>
<dbReference type="GO" id="GO:0005524">
    <property type="term" value="F:ATP binding"/>
    <property type="evidence" value="ECO:0007669"/>
    <property type="project" value="UniProtKB-UniRule"/>
</dbReference>
<dbReference type="GO" id="GO:0004674">
    <property type="term" value="F:protein serine/threonine kinase activity"/>
    <property type="evidence" value="ECO:0007669"/>
    <property type="project" value="UniProtKB-KW"/>
</dbReference>
<accession>A7TL28</accession>
<dbReference type="CDD" id="cd14007">
    <property type="entry name" value="STKc_Aurora"/>
    <property type="match status" value="1"/>
</dbReference>
<dbReference type="GO" id="GO:0072479">
    <property type="term" value="P:response to mitotic cell cycle spindle assembly checkpoint signaling"/>
    <property type="evidence" value="ECO:0007669"/>
    <property type="project" value="UniProtKB-ARBA"/>
</dbReference>
<feature type="binding site" evidence="16">
    <location>
        <position position="259"/>
    </location>
    <ligand>
        <name>ATP</name>
        <dbReference type="ChEBI" id="CHEBI:30616"/>
    </ligand>
</feature>
<dbReference type="PROSITE" id="PS00108">
    <property type="entry name" value="PROTEIN_KINASE_ST"/>
    <property type="match status" value="1"/>
</dbReference>
<evidence type="ECO:0000256" key="1">
    <source>
        <dbReference type="ARBA" id="ARBA00004629"/>
    </source>
</evidence>
<evidence type="ECO:0000256" key="20">
    <source>
        <dbReference type="RuleBase" id="RU367134"/>
    </source>
</evidence>
<evidence type="ECO:0000256" key="5">
    <source>
        <dbReference type="ARBA" id="ARBA00022527"/>
    </source>
</evidence>
<dbReference type="PhylomeDB" id="A7TL28"/>
<dbReference type="Gene3D" id="1.10.510.10">
    <property type="entry name" value="Transferase(Phosphotransferase) domain 1"/>
    <property type="match status" value="1"/>
</dbReference>
<gene>
    <name evidence="23" type="ORF">Kpol_1065p3</name>
</gene>
<proteinExistence type="inferred from homology"/>
<dbReference type="AlphaFoldDB" id="A7TL28"/>
<evidence type="ECO:0000313" key="24">
    <source>
        <dbReference type="Proteomes" id="UP000000267"/>
    </source>
</evidence>
<feature type="compositionally biased region" description="Polar residues" evidence="21">
    <location>
        <begin position="66"/>
        <end position="76"/>
    </location>
</feature>
<evidence type="ECO:0000256" key="2">
    <source>
        <dbReference type="ARBA" id="ARBA00012513"/>
    </source>
</evidence>
<dbReference type="EMBL" id="DS480412">
    <property type="protein sequence ID" value="EDO16991.1"/>
    <property type="molecule type" value="Genomic_DNA"/>
</dbReference>
<evidence type="ECO:0000256" key="15">
    <source>
        <dbReference type="PIRSR" id="PIRSR630616-1"/>
    </source>
</evidence>
<dbReference type="SMART" id="SM00220">
    <property type="entry name" value="S_TKc"/>
    <property type="match status" value="1"/>
</dbReference>
<evidence type="ECO:0000256" key="3">
    <source>
        <dbReference type="ARBA" id="ARBA00021157"/>
    </source>
</evidence>
<keyword evidence="7 16" id="KW-0547">Nucleotide-binding</keyword>
<dbReference type="GO" id="GO:1902115">
    <property type="term" value="P:regulation of organelle assembly"/>
    <property type="evidence" value="ECO:0007669"/>
    <property type="project" value="UniProtKB-ARBA"/>
</dbReference>
<evidence type="ECO:0000256" key="17">
    <source>
        <dbReference type="PIRSR" id="PIRSR630616-3"/>
    </source>
</evidence>
<protein>
    <recommendedName>
        <fullName evidence="3 20">Aurora kinase</fullName>
        <ecNumber evidence="2 20">2.7.11.1</ecNumber>
    </recommendedName>
</protein>
<dbReference type="GO" id="GO:0051233">
    <property type="term" value="C:spindle midzone"/>
    <property type="evidence" value="ECO:0007669"/>
    <property type="project" value="UniProtKB-ARBA"/>
</dbReference>
<dbReference type="eggNOG" id="KOG0580">
    <property type="taxonomic scope" value="Eukaryota"/>
</dbReference>
<evidence type="ECO:0000256" key="19">
    <source>
        <dbReference type="RuleBase" id="RU000304"/>
    </source>
</evidence>
<dbReference type="FunFam" id="3.30.200.20:FF:000042">
    <property type="entry name" value="Aurora kinase A"/>
    <property type="match status" value="1"/>
</dbReference>
<dbReference type="GO" id="GO:0045143">
    <property type="term" value="P:homologous chromosome segregation"/>
    <property type="evidence" value="ECO:0007669"/>
    <property type="project" value="UniProtKB-ARBA"/>
</dbReference>
<dbReference type="STRING" id="436907.A7TL28"/>
<keyword evidence="24" id="KW-1185">Reference proteome</keyword>
<comment type="catalytic activity">
    <reaction evidence="13 20">
        <text>L-threonyl-[protein] + ATP = O-phospho-L-threonyl-[protein] + ADP + H(+)</text>
        <dbReference type="Rhea" id="RHEA:46608"/>
        <dbReference type="Rhea" id="RHEA-COMP:11060"/>
        <dbReference type="Rhea" id="RHEA-COMP:11605"/>
        <dbReference type="ChEBI" id="CHEBI:15378"/>
        <dbReference type="ChEBI" id="CHEBI:30013"/>
        <dbReference type="ChEBI" id="CHEBI:30616"/>
        <dbReference type="ChEBI" id="CHEBI:61977"/>
        <dbReference type="ChEBI" id="CHEBI:456216"/>
        <dbReference type="EC" id="2.7.11.1"/>
    </reaction>
</comment>
<comment type="similarity">
    <text evidence="20">Belongs to the protein kinase superfamily. Ser/Thr protein kinase family. Aurora subfamily.</text>
</comment>
<dbReference type="Proteomes" id="UP000000267">
    <property type="component" value="Unassembled WGS sequence"/>
</dbReference>
<dbReference type="FunFam" id="1.10.510.10:FF:000235">
    <property type="entry name" value="Serine/threonine-protein kinase ark1"/>
    <property type="match status" value="1"/>
</dbReference>
<dbReference type="InterPro" id="IPR017441">
    <property type="entry name" value="Protein_kinase_ATP_BS"/>
</dbReference>
<dbReference type="GO" id="GO:0000776">
    <property type="term" value="C:kinetochore"/>
    <property type="evidence" value="ECO:0007669"/>
    <property type="project" value="UniProtKB-KW"/>
</dbReference>
<feature type="cross-link" description="Glycyl lysine isopeptide (Lys-Gly) (interchain with G-Cter in SUMO2)" evidence="17">
    <location>
        <position position="243"/>
    </location>
</feature>
<dbReference type="KEGG" id="vpo:Kpol_1065p3"/>
<keyword evidence="6 20" id="KW-0808">Transferase</keyword>
<feature type="active site" description="Proton acceptor" evidence="15">
    <location>
        <position position="241"/>
    </location>
</feature>
<dbReference type="PROSITE" id="PS50011">
    <property type="entry name" value="PROTEIN_KINASE_DOM"/>
    <property type="match status" value="1"/>
</dbReference>
<dbReference type="RefSeq" id="XP_001644849.1">
    <property type="nucleotide sequence ID" value="XM_001644799.1"/>
</dbReference>
<evidence type="ECO:0000259" key="22">
    <source>
        <dbReference type="PROSITE" id="PS50011"/>
    </source>
</evidence>